<dbReference type="Gene3D" id="2.60.40.10">
    <property type="entry name" value="Immunoglobulins"/>
    <property type="match status" value="1"/>
</dbReference>
<keyword evidence="2" id="KW-1185">Reference proteome</keyword>
<accession>A0A345H8G3</accession>
<dbReference type="AlphaFoldDB" id="A0A345H8G3"/>
<dbReference type="KEGG" id="fat:DVK85_00950"/>
<reference evidence="1 2" key="1">
    <citation type="submission" date="2018-07" db="EMBL/GenBank/DDBJ databases">
        <title>Complete genome sequence of Flavobacterium arcticum type strain SM1502T.</title>
        <authorList>
            <person name="Li Y."/>
            <person name="Li D.-D."/>
        </authorList>
    </citation>
    <scope>NUCLEOTIDE SEQUENCE [LARGE SCALE GENOMIC DNA]</scope>
    <source>
        <strain evidence="1 2">SM1502</strain>
    </source>
</reference>
<name>A0A345H8G3_9FLAO</name>
<dbReference type="EMBL" id="CP031188">
    <property type="protein sequence ID" value="AXG72873.1"/>
    <property type="molecule type" value="Genomic_DNA"/>
</dbReference>
<evidence type="ECO:0000313" key="1">
    <source>
        <dbReference type="EMBL" id="AXG72873.1"/>
    </source>
</evidence>
<dbReference type="InterPro" id="IPR013783">
    <property type="entry name" value="Ig-like_fold"/>
</dbReference>
<evidence type="ECO:0000313" key="2">
    <source>
        <dbReference type="Proteomes" id="UP000253951"/>
    </source>
</evidence>
<organism evidence="1 2">
    <name type="scientific">Flavobacterium arcticum</name>
    <dbReference type="NCBI Taxonomy" id="1784713"/>
    <lineage>
        <taxon>Bacteria</taxon>
        <taxon>Pseudomonadati</taxon>
        <taxon>Bacteroidota</taxon>
        <taxon>Flavobacteriia</taxon>
        <taxon>Flavobacteriales</taxon>
        <taxon>Flavobacteriaceae</taxon>
        <taxon>Flavobacterium</taxon>
    </lineage>
</organism>
<protein>
    <submittedName>
        <fullName evidence="1">Uncharacterized protein</fullName>
    </submittedName>
</protein>
<gene>
    <name evidence="1" type="ORF">DVK85_00950</name>
</gene>
<proteinExistence type="predicted"/>
<dbReference type="Proteomes" id="UP000253951">
    <property type="component" value="Chromosome"/>
</dbReference>
<dbReference type="OrthoDB" id="980944at2"/>
<dbReference type="RefSeq" id="WP_114676636.1">
    <property type="nucleotide sequence ID" value="NZ_CP031188.1"/>
</dbReference>
<dbReference type="SUPFAM" id="SSF49373">
    <property type="entry name" value="Invasin/intimin cell-adhesion fragments"/>
    <property type="match status" value="1"/>
</dbReference>
<sequence length="410" mass="45683">MRKKLYITFFLVGCCVLLLSFINKREKNNVTTFSLLTQQKTYKAGSPIMLTFKSSSNVVTSLLLKSSYGSVLLNATKSNDTLNYIVPKFYIQKAGYISWVLIGNDKHIHKGNFDIIPEDDIRIENYLGPRSMPAGDGHYTMMVSIPTDRYDNPKPDDTPTIIKTQFLENITEQSIPTKDFISWKRIYSPEKAGKIITSVACMGKETKETETDVYATIPTNFTIDYTRNHAFSDGNQATTLTSSIIKDKFGNTVGDGTMVTYIATTTENAVLKTYGNTVQGIAQADILSPEHADVYTVKAYINGMAESNTVNIKYKQVKTSIDYTLSDDKRTVTVGAINSFMNQIAPDGTTVTLQVYHKGKLVDSSNEYTRKGMAAFTLSEEVYKEKEYSFAITALGNTVTTEIIHYNAGK</sequence>
<dbReference type="InterPro" id="IPR008964">
    <property type="entry name" value="Invasin/intimin_cell_adhesion"/>
</dbReference>